<sequence length="420" mass="45703">MSSLKYWIWLATRQGASPVRTLRVLEQCGSPERAYFADPGEYGLLADIPDKLRAALADKSLAEAERILGECERLGLRVLTLQDAEYPERLRQIPDPPAVLYLRGRTFAFDEEAAIAVVGAREPTPYGVKMAGKLGLELARQGALLVSGIAQGLDAAAIRGALKGGGPVVSVLGGGVDVVYPRENRFLYEDVAAAGALISEYPPGTGIQAGHFPVRNRIISGLSLAVVAVECRWKSGTMRTVERALDQDRDVFAVPGPADGPMSEGPNRLIQQGAGLVRCGWDVLREYAGRFPGKLRSPEPLRPAAEAARLEMPEEKKTEIKISETDKKPVDKVPERAYIDLSAHPEALTDDQRDVLVALEERPLLADDLVERTQIPARRVLSALTLLQVQGYVAEQPGRRFKALARVKIPEVHSGRKSSV</sequence>
<dbReference type="InterPro" id="IPR036388">
    <property type="entry name" value="WH-like_DNA-bd_sf"/>
</dbReference>
<comment type="caution">
    <text evidence="4">The sequence shown here is derived from an EMBL/GenBank/DDBJ whole genome shotgun (WGS) entry which is preliminary data.</text>
</comment>
<feature type="domain" description="DprA winged helix" evidence="3">
    <location>
        <begin position="343"/>
        <end position="398"/>
    </location>
</feature>
<dbReference type="RefSeq" id="WP_256303229.1">
    <property type="nucleotide sequence ID" value="NZ_JANFYS010000004.1"/>
</dbReference>
<dbReference type="GO" id="GO:0009294">
    <property type="term" value="P:DNA-mediated transformation"/>
    <property type="evidence" value="ECO:0007669"/>
    <property type="project" value="InterPro"/>
</dbReference>
<protein>
    <submittedName>
        <fullName evidence="4">DNA-processing protein DprA</fullName>
    </submittedName>
</protein>
<dbReference type="SUPFAM" id="SSF102405">
    <property type="entry name" value="MCP/YpsA-like"/>
    <property type="match status" value="1"/>
</dbReference>
<dbReference type="AlphaFoldDB" id="A0AAW5JLP2"/>
<feature type="domain" description="Smf/DprA SLOG" evidence="2">
    <location>
        <begin position="78"/>
        <end position="286"/>
    </location>
</feature>
<dbReference type="Gene3D" id="1.10.10.10">
    <property type="entry name" value="Winged helix-like DNA-binding domain superfamily/Winged helix DNA-binding domain"/>
    <property type="match status" value="1"/>
</dbReference>
<dbReference type="PANTHER" id="PTHR43022">
    <property type="entry name" value="PROTEIN SMF"/>
    <property type="match status" value="1"/>
</dbReference>
<evidence type="ECO:0000256" key="1">
    <source>
        <dbReference type="ARBA" id="ARBA00006525"/>
    </source>
</evidence>
<proteinExistence type="inferred from homology"/>
<dbReference type="Proteomes" id="UP001204562">
    <property type="component" value="Unassembled WGS sequence"/>
</dbReference>
<dbReference type="NCBIfam" id="TIGR00732">
    <property type="entry name" value="dprA"/>
    <property type="match status" value="1"/>
</dbReference>
<name>A0AAW5JLP2_9FIRM</name>
<dbReference type="PANTHER" id="PTHR43022:SF1">
    <property type="entry name" value="PROTEIN SMF"/>
    <property type="match status" value="1"/>
</dbReference>
<dbReference type="InterPro" id="IPR003488">
    <property type="entry name" value="DprA"/>
</dbReference>
<dbReference type="InterPro" id="IPR041614">
    <property type="entry name" value="DprA_WH"/>
</dbReference>
<reference evidence="4" key="1">
    <citation type="submission" date="2022-06" db="EMBL/GenBank/DDBJ databases">
        <title>Isolation of gut microbiota from human fecal samples.</title>
        <authorList>
            <person name="Pamer E.G."/>
            <person name="Barat B."/>
            <person name="Waligurski E."/>
            <person name="Medina S."/>
            <person name="Paddock L."/>
            <person name="Mostad J."/>
        </authorList>
    </citation>
    <scope>NUCLEOTIDE SEQUENCE</scope>
    <source>
        <strain evidence="4">DFI.9.91</strain>
    </source>
</reference>
<dbReference type="EMBL" id="JANFYS010000004">
    <property type="protein sequence ID" value="MCQ4769471.1"/>
    <property type="molecule type" value="Genomic_DNA"/>
</dbReference>
<gene>
    <name evidence="4" type="primary">dprA</name>
    <name evidence="4" type="ORF">NE579_03180</name>
</gene>
<evidence type="ECO:0000259" key="3">
    <source>
        <dbReference type="Pfam" id="PF17782"/>
    </source>
</evidence>
<dbReference type="Gene3D" id="3.40.50.450">
    <property type="match status" value="1"/>
</dbReference>
<dbReference type="InterPro" id="IPR057666">
    <property type="entry name" value="DrpA_SLOG"/>
</dbReference>
<evidence type="ECO:0000313" key="5">
    <source>
        <dbReference type="Proteomes" id="UP001204562"/>
    </source>
</evidence>
<evidence type="ECO:0000259" key="2">
    <source>
        <dbReference type="Pfam" id="PF02481"/>
    </source>
</evidence>
<accession>A0AAW5JLP2</accession>
<evidence type="ECO:0000313" key="4">
    <source>
        <dbReference type="EMBL" id="MCQ4769471.1"/>
    </source>
</evidence>
<organism evidence="4 5">
    <name type="scientific">Intestinimonas massiliensis</name>
    <name type="common">ex Afouda et al. 2020</name>
    <dbReference type="NCBI Taxonomy" id="1673721"/>
    <lineage>
        <taxon>Bacteria</taxon>
        <taxon>Bacillati</taxon>
        <taxon>Bacillota</taxon>
        <taxon>Clostridia</taxon>
        <taxon>Eubacteriales</taxon>
        <taxon>Intestinimonas</taxon>
    </lineage>
</organism>
<dbReference type="Pfam" id="PF17782">
    <property type="entry name" value="WHD_DprA"/>
    <property type="match status" value="1"/>
</dbReference>
<dbReference type="Pfam" id="PF02481">
    <property type="entry name" value="DNA_processg_A"/>
    <property type="match status" value="1"/>
</dbReference>
<comment type="similarity">
    <text evidence="1">Belongs to the DprA/Smf family.</text>
</comment>